<sequence length="169" mass="18693">MRCTSRLKNAHVVLIGGGRLTQPLIDLRDSLGLQDRVHFIPTVALSELPKYTAAADIAVQPIENTCFNHFSTDSNKLFEYIIAGVPSVATNFPEIRKIVNQYGIGLLATEGNEDDLVNCLNRLIEDPELRAKLAENSMIAAKDLCWESQENLLAEMYKKATSNGKFEAA</sequence>
<dbReference type="GO" id="GO:1901135">
    <property type="term" value="P:carbohydrate derivative metabolic process"/>
    <property type="evidence" value="ECO:0007669"/>
    <property type="project" value="UniProtKB-ARBA"/>
</dbReference>
<dbReference type="EMBL" id="BSKJ01000001">
    <property type="protein sequence ID" value="GLO33900.1"/>
    <property type="molecule type" value="Genomic_DNA"/>
</dbReference>
<dbReference type="Gene3D" id="3.40.50.2000">
    <property type="entry name" value="Glycogen Phosphorylase B"/>
    <property type="match status" value="1"/>
</dbReference>
<evidence type="ECO:0000259" key="1">
    <source>
        <dbReference type="Pfam" id="PF00534"/>
    </source>
</evidence>
<dbReference type="Pfam" id="PF00534">
    <property type="entry name" value="Glycos_transf_1"/>
    <property type="match status" value="1"/>
</dbReference>
<evidence type="ECO:0000313" key="2">
    <source>
        <dbReference type="EMBL" id="GLO33900.1"/>
    </source>
</evidence>
<comment type="caution">
    <text evidence="2">The sequence shown here is derived from an EMBL/GenBank/DDBJ whole genome shotgun (WGS) entry which is preliminary data.</text>
</comment>
<accession>A0AA37R7M1</accession>
<dbReference type="PANTHER" id="PTHR12526:SF639">
    <property type="entry name" value="GLYCOSYL TRANSFERASE GROUP 1"/>
    <property type="match status" value="1"/>
</dbReference>
<gene>
    <name evidence="2" type="ORF">PPUN14671_07330</name>
</gene>
<dbReference type="Proteomes" id="UP001161257">
    <property type="component" value="Unassembled WGS sequence"/>
</dbReference>
<protein>
    <recommendedName>
        <fullName evidence="1">Glycosyl transferase family 1 domain-containing protein</fullName>
    </recommendedName>
</protein>
<feature type="domain" description="Glycosyl transferase family 1" evidence="1">
    <location>
        <begin position="7"/>
        <end position="137"/>
    </location>
</feature>
<dbReference type="PANTHER" id="PTHR12526">
    <property type="entry name" value="GLYCOSYLTRANSFERASE"/>
    <property type="match status" value="1"/>
</dbReference>
<dbReference type="SUPFAM" id="SSF53756">
    <property type="entry name" value="UDP-Glycosyltransferase/glycogen phosphorylase"/>
    <property type="match status" value="1"/>
</dbReference>
<organism evidence="2 3">
    <name type="scientific">Pseudomonas putida</name>
    <name type="common">Arthrobacter siderocapsulatus</name>
    <dbReference type="NCBI Taxonomy" id="303"/>
    <lineage>
        <taxon>Bacteria</taxon>
        <taxon>Pseudomonadati</taxon>
        <taxon>Pseudomonadota</taxon>
        <taxon>Gammaproteobacteria</taxon>
        <taxon>Pseudomonadales</taxon>
        <taxon>Pseudomonadaceae</taxon>
        <taxon>Pseudomonas</taxon>
    </lineage>
</organism>
<evidence type="ECO:0000313" key="3">
    <source>
        <dbReference type="Proteomes" id="UP001161257"/>
    </source>
</evidence>
<dbReference type="InterPro" id="IPR001296">
    <property type="entry name" value="Glyco_trans_1"/>
</dbReference>
<reference evidence="2" key="1">
    <citation type="submission" date="2023-01" db="EMBL/GenBank/DDBJ databases">
        <title>Whole-genome sequence of Pseudomonas putida NBRC 14671.</title>
        <authorList>
            <person name="Morohoshi T."/>
            <person name="Someya N."/>
        </authorList>
    </citation>
    <scope>NUCLEOTIDE SEQUENCE</scope>
    <source>
        <strain evidence="2">NBRC 14671</strain>
    </source>
</reference>
<dbReference type="GO" id="GO:0016757">
    <property type="term" value="F:glycosyltransferase activity"/>
    <property type="evidence" value="ECO:0007669"/>
    <property type="project" value="InterPro"/>
</dbReference>
<proteinExistence type="predicted"/>
<name>A0AA37R7M1_PSEPU</name>
<dbReference type="AlphaFoldDB" id="A0AA37R7M1"/>